<sequence>TVAGFYMLGGLPLSKGGWADYEVTANINGYEITEEVRVDEIPVWLNFSLPPGTGSYPETEELPASENSPAEVNENDSSAQSASSPLNLIMRLFQRLFLFLGA</sequence>
<accession>X0S6J8</accession>
<feature type="non-terminal residue" evidence="2">
    <location>
        <position position="1"/>
    </location>
</feature>
<evidence type="ECO:0000256" key="1">
    <source>
        <dbReference type="SAM" id="MobiDB-lite"/>
    </source>
</evidence>
<dbReference type="EMBL" id="BARS01004342">
    <property type="protein sequence ID" value="GAF76683.1"/>
    <property type="molecule type" value="Genomic_DNA"/>
</dbReference>
<name>X0S6J8_9ZZZZ</name>
<gene>
    <name evidence="2" type="ORF">S01H1_08469</name>
</gene>
<proteinExistence type="predicted"/>
<organism evidence="2">
    <name type="scientific">marine sediment metagenome</name>
    <dbReference type="NCBI Taxonomy" id="412755"/>
    <lineage>
        <taxon>unclassified sequences</taxon>
        <taxon>metagenomes</taxon>
        <taxon>ecological metagenomes</taxon>
    </lineage>
</organism>
<evidence type="ECO:0000313" key="2">
    <source>
        <dbReference type="EMBL" id="GAF76683.1"/>
    </source>
</evidence>
<comment type="caution">
    <text evidence="2">The sequence shown here is derived from an EMBL/GenBank/DDBJ whole genome shotgun (WGS) entry which is preliminary data.</text>
</comment>
<dbReference type="AlphaFoldDB" id="X0S6J8"/>
<protein>
    <submittedName>
        <fullName evidence="2">Uncharacterized protein</fullName>
    </submittedName>
</protein>
<feature type="compositionally biased region" description="Polar residues" evidence="1">
    <location>
        <begin position="65"/>
        <end position="83"/>
    </location>
</feature>
<reference evidence="2" key="1">
    <citation type="journal article" date="2014" name="Front. Microbiol.">
        <title>High frequency of phylogenetically diverse reductive dehalogenase-homologous genes in deep subseafloor sedimentary metagenomes.</title>
        <authorList>
            <person name="Kawai M."/>
            <person name="Futagami T."/>
            <person name="Toyoda A."/>
            <person name="Takaki Y."/>
            <person name="Nishi S."/>
            <person name="Hori S."/>
            <person name="Arai W."/>
            <person name="Tsubouchi T."/>
            <person name="Morono Y."/>
            <person name="Uchiyama I."/>
            <person name="Ito T."/>
            <person name="Fujiyama A."/>
            <person name="Inagaki F."/>
            <person name="Takami H."/>
        </authorList>
    </citation>
    <scope>NUCLEOTIDE SEQUENCE</scope>
    <source>
        <strain evidence="2">Expedition CK06-06</strain>
    </source>
</reference>
<feature type="region of interest" description="Disordered" evidence="1">
    <location>
        <begin position="52"/>
        <end position="83"/>
    </location>
</feature>